<name>A0A2Z4G771_9BACT</name>
<dbReference type="InterPro" id="IPR038607">
    <property type="entry name" value="PhoD-like_sf"/>
</dbReference>
<dbReference type="InterPro" id="IPR018946">
    <property type="entry name" value="PhoD-like_MPP"/>
</dbReference>
<dbReference type="InterPro" id="IPR056702">
    <property type="entry name" value="DUF7800"/>
</dbReference>
<organism evidence="4 5">
    <name type="scientific">Arcticibacterium luteifluviistationis</name>
    <dbReference type="NCBI Taxonomy" id="1784714"/>
    <lineage>
        <taxon>Bacteria</taxon>
        <taxon>Pseudomonadati</taxon>
        <taxon>Bacteroidota</taxon>
        <taxon>Cytophagia</taxon>
        <taxon>Cytophagales</taxon>
        <taxon>Leadbetterellaceae</taxon>
        <taxon>Arcticibacterium</taxon>
    </lineage>
</organism>
<dbReference type="Gene3D" id="3.60.21.70">
    <property type="entry name" value="PhoD-like phosphatase"/>
    <property type="match status" value="1"/>
</dbReference>
<dbReference type="AlphaFoldDB" id="A0A2Z4G771"/>
<dbReference type="EMBL" id="CP029480">
    <property type="protein sequence ID" value="AWV96923.1"/>
    <property type="molecule type" value="Genomic_DNA"/>
</dbReference>
<dbReference type="InterPro" id="IPR029052">
    <property type="entry name" value="Metallo-depent_PP-like"/>
</dbReference>
<evidence type="ECO:0000256" key="1">
    <source>
        <dbReference type="SAM" id="SignalP"/>
    </source>
</evidence>
<sequence length="443" mass="51208">MLKRLLPFLLLCSVLNSFGQIVAGPMLGYSEMREVMLWVQTEKSAVVKYNYWVKGGDGTKFSTAPIITKKGNYFIAKAIADDVLPGNKYEYELVVNGKTQNFDYPLEFQSQTLWQYRTDPPAFKFAVGSCVYTNEPEFDRPGRGYGYTFDIFNKIYDAKPNFMVWGGDNIYLREVDFGTRSGIYKRYIDFKRQPELQKLFANTHHYATLDDHDFGPNDADRSYWGKSWALDAFEQNWGNPNYIFPGESVTGTFMWEDVQFFMMDNRSFRAPNYLNDDSKDYFGEKQLNWLIDALTNSRAPFKFVVTGGQVVNKNALFENMSVFPVEHKKLLDAIEHNNISGVIFITGDRHHTSLRKMDREGTYPIYDLTVSSLTSGMAKPMDIEREDEDLVPDTIVEDLQNFGILEVTGERTDRVLKINIIDNTGADRWNYEIKARDLRKPRD</sequence>
<dbReference type="PANTHER" id="PTHR33987">
    <property type="entry name" value="CALCINEURIN-LIKE METALLO-PHOSPHOESTERASE SUPERFAMILY PROTEIN"/>
    <property type="match status" value="1"/>
</dbReference>
<evidence type="ECO:0000313" key="4">
    <source>
        <dbReference type="EMBL" id="AWV96923.1"/>
    </source>
</evidence>
<dbReference type="Pfam" id="PF09423">
    <property type="entry name" value="PhoD"/>
    <property type="match status" value="1"/>
</dbReference>
<dbReference type="OrthoDB" id="9763616at2"/>
<dbReference type="Pfam" id="PF25077">
    <property type="entry name" value="DUF7800"/>
    <property type="match status" value="1"/>
</dbReference>
<evidence type="ECO:0000259" key="3">
    <source>
        <dbReference type="Pfam" id="PF25077"/>
    </source>
</evidence>
<reference evidence="4 5" key="1">
    <citation type="submission" date="2018-05" db="EMBL/GenBank/DDBJ databases">
        <title>Complete genome sequence of Arcticibacterium luteifluviistationis SM1504T, a cytophagaceae bacterium isolated from Arctic surface seawater.</title>
        <authorList>
            <person name="Li Y."/>
            <person name="Qin Q.-L."/>
        </authorList>
    </citation>
    <scope>NUCLEOTIDE SEQUENCE [LARGE SCALE GENOMIC DNA]</scope>
    <source>
        <strain evidence="4 5">SM1504</strain>
    </source>
</reference>
<feature type="domain" description="DUF7800" evidence="3">
    <location>
        <begin position="20"/>
        <end position="101"/>
    </location>
</feature>
<accession>A0A2Z4G771</accession>
<feature type="chain" id="PRO_5016396090" evidence="1">
    <location>
        <begin position="20"/>
        <end position="443"/>
    </location>
</feature>
<gene>
    <name evidence="4" type="ORF">DJ013_01515</name>
</gene>
<dbReference type="SUPFAM" id="SSF56300">
    <property type="entry name" value="Metallo-dependent phosphatases"/>
    <property type="match status" value="1"/>
</dbReference>
<dbReference type="Proteomes" id="UP000249873">
    <property type="component" value="Chromosome"/>
</dbReference>
<proteinExistence type="predicted"/>
<feature type="domain" description="PhoD-like phosphatase metallophosphatase" evidence="2">
    <location>
        <begin position="146"/>
        <end position="408"/>
    </location>
</feature>
<evidence type="ECO:0000313" key="5">
    <source>
        <dbReference type="Proteomes" id="UP000249873"/>
    </source>
</evidence>
<dbReference type="KEGG" id="als:DJ013_01515"/>
<protein>
    <submittedName>
        <fullName evidence="4">Phosphodiesterase</fullName>
    </submittedName>
</protein>
<keyword evidence="1" id="KW-0732">Signal</keyword>
<dbReference type="RefSeq" id="WP_111370025.1">
    <property type="nucleotide sequence ID" value="NZ_CP029480.1"/>
</dbReference>
<evidence type="ECO:0000259" key="2">
    <source>
        <dbReference type="Pfam" id="PF09423"/>
    </source>
</evidence>
<feature type="signal peptide" evidence="1">
    <location>
        <begin position="1"/>
        <end position="19"/>
    </location>
</feature>
<keyword evidence="5" id="KW-1185">Reference proteome</keyword>
<dbReference type="PANTHER" id="PTHR33987:SF1">
    <property type="entry name" value="CALCINEURIN-LIKE METALLO-PHOSPHOESTERASE SUPERFAMILY PROTEIN"/>
    <property type="match status" value="1"/>
</dbReference>
<dbReference type="CDD" id="cd07389">
    <property type="entry name" value="MPP_PhoD"/>
    <property type="match status" value="1"/>
</dbReference>